<dbReference type="Proteomes" id="UP001447188">
    <property type="component" value="Unassembled WGS sequence"/>
</dbReference>
<feature type="region of interest" description="Disordered" evidence="1">
    <location>
        <begin position="227"/>
        <end position="248"/>
    </location>
</feature>
<evidence type="ECO:0000313" key="3">
    <source>
        <dbReference type="Proteomes" id="UP001447188"/>
    </source>
</evidence>
<organism evidence="2 3">
    <name type="scientific">Discina gigas</name>
    <dbReference type="NCBI Taxonomy" id="1032678"/>
    <lineage>
        <taxon>Eukaryota</taxon>
        <taxon>Fungi</taxon>
        <taxon>Dikarya</taxon>
        <taxon>Ascomycota</taxon>
        <taxon>Pezizomycotina</taxon>
        <taxon>Pezizomycetes</taxon>
        <taxon>Pezizales</taxon>
        <taxon>Discinaceae</taxon>
        <taxon>Discina</taxon>
    </lineage>
</organism>
<comment type="caution">
    <text evidence="2">The sequence shown here is derived from an EMBL/GenBank/DDBJ whole genome shotgun (WGS) entry which is preliminary data.</text>
</comment>
<evidence type="ECO:0000313" key="2">
    <source>
        <dbReference type="EMBL" id="KAL0639954.1"/>
    </source>
</evidence>
<name>A0ABR3GVN9_9PEZI</name>
<keyword evidence="3" id="KW-1185">Reference proteome</keyword>
<gene>
    <name evidence="2" type="ORF">Q9L58_001046</name>
</gene>
<sequence>MSVSETDTVKVPMAALVDKGIPTTALPATPDSIPPISVFFPGWPSLVTGRPGAKAGSIKSDALTEHTQDDDEHGKTDGCLARTNTVTTCGKAEAAREGLDVAACFSRLQGELKRDEELEMEEAEAEEVARKEVEKERRRTTDKMWVEKQRRIRAVESTSSIDSRLQDFLPNPEVVGSIFGGTAGPGESSAGPVLGDKLPTDVGTHSASPSREEGLVIESSVPESVRKPVVPPKFERGTGVAPGEERYSSKTQSTYGCCVVS</sequence>
<reference evidence="2 3" key="1">
    <citation type="submission" date="2024-02" db="EMBL/GenBank/DDBJ databases">
        <title>Discinaceae phylogenomics.</title>
        <authorList>
            <person name="Dirks A.C."/>
            <person name="James T.Y."/>
        </authorList>
    </citation>
    <scope>NUCLEOTIDE SEQUENCE [LARGE SCALE GENOMIC DNA]</scope>
    <source>
        <strain evidence="2 3">ACD0624</strain>
    </source>
</reference>
<accession>A0ABR3GVN9</accession>
<protein>
    <submittedName>
        <fullName evidence="2">Uncharacterized protein</fullName>
    </submittedName>
</protein>
<dbReference type="EMBL" id="JBBBZM010000007">
    <property type="protein sequence ID" value="KAL0639954.1"/>
    <property type="molecule type" value="Genomic_DNA"/>
</dbReference>
<evidence type="ECO:0000256" key="1">
    <source>
        <dbReference type="SAM" id="MobiDB-lite"/>
    </source>
</evidence>
<proteinExistence type="predicted"/>
<feature type="compositionally biased region" description="Basic and acidic residues" evidence="1">
    <location>
        <begin position="62"/>
        <end position="76"/>
    </location>
</feature>
<feature type="region of interest" description="Disordered" evidence="1">
    <location>
        <begin position="51"/>
        <end position="77"/>
    </location>
</feature>